<keyword evidence="3" id="KW-1185">Reference proteome</keyword>
<dbReference type="AlphaFoldDB" id="A0A0M0GPU3"/>
<dbReference type="EMBL" id="LGUE01000001">
    <property type="protein sequence ID" value="KON91874.1"/>
    <property type="molecule type" value="Genomic_DNA"/>
</dbReference>
<sequence>MYVLKTKEMDDDVMEYMEISVPEKRREDAFKLLDLFTEASGFEGKLWGKSIIGFGSYHYTYASGHEGDAALAGFSPRKSKISIYLGCTGTDKDKLLSKLGKHTSGKGCVYINRLSDVDTDILKELIRLSIHQLQTKYPSNE</sequence>
<gene>
    <name evidence="2" type="ORF">AF331_05190</name>
</gene>
<dbReference type="Proteomes" id="UP000037405">
    <property type="component" value="Unassembled WGS sequence"/>
</dbReference>
<evidence type="ECO:0000259" key="1">
    <source>
        <dbReference type="Pfam" id="PF08818"/>
    </source>
</evidence>
<protein>
    <recommendedName>
        <fullName evidence="1">YdhG-like domain-containing protein</fullName>
    </recommendedName>
</protein>
<accession>A0A0M0GPU3</accession>
<proteinExistence type="predicted"/>
<organism evidence="2 3">
    <name type="scientific">Rossellomorea marisflavi</name>
    <dbReference type="NCBI Taxonomy" id="189381"/>
    <lineage>
        <taxon>Bacteria</taxon>
        <taxon>Bacillati</taxon>
        <taxon>Bacillota</taxon>
        <taxon>Bacilli</taxon>
        <taxon>Bacillales</taxon>
        <taxon>Bacillaceae</taxon>
        <taxon>Rossellomorea</taxon>
    </lineage>
</organism>
<dbReference type="OrthoDB" id="5951444at2"/>
<name>A0A0M0GPU3_9BACI</name>
<dbReference type="SUPFAM" id="SSF159888">
    <property type="entry name" value="YdhG-like"/>
    <property type="match status" value="1"/>
</dbReference>
<evidence type="ECO:0000313" key="3">
    <source>
        <dbReference type="Proteomes" id="UP000037405"/>
    </source>
</evidence>
<comment type="caution">
    <text evidence="2">The sequence shown here is derived from an EMBL/GenBank/DDBJ whole genome shotgun (WGS) entry which is preliminary data.</text>
</comment>
<reference evidence="3" key="1">
    <citation type="submission" date="2015-07" db="EMBL/GenBank/DDBJ databases">
        <title>Fjat-14235 jcm11544.</title>
        <authorList>
            <person name="Liu B."/>
            <person name="Wang J."/>
            <person name="Zhu Y."/>
            <person name="Liu G."/>
            <person name="Chen Q."/>
            <person name="Chen Z."/>
            <person name="Lan J."/>
            <person name="Che J."/>
            <person name="Ge C."/>
            <person name="Shi H."/>
            <person name="Pan Z."/>
            <person name="Liu X."/>
        </authorList>
    </citation>
    <scope>NUCLEOTIDE SEQUENCE [LARGE SCALE GENOMIC DNA]</scope>
    <source>
        <strain evidence="3">JCM 11544</strain>
    </source>
</reference>
<evidence type="ECO:0000313" key="2">
    <source>
        <dbReference type="EMBL" id="KON91874.1"/>
    </source>
</evidence>
<dbReference type="PATRIC" id="fig|189381.12.peg.1170"/>
<dbReference type="Pfam" id="PF08818">
    <property type="entry name" value="DUF1801"/>
    <property type="match status" value="1"/>
</dbReference>
<dbReference type="STRING" id="189381.GCA_900166615_03248"/>
<feature type="domain" description="YdhG-like" evidence="1">
    <location>
        <begin position="25"/>
        <end position="129"/>
    </location>
</feature>
<dbReference type="InterPro" id="IPR014922">
    <property type="entry name" value="YdhG-like"/>
</dbReference>